<organism evidence="1 2">
    <name type="scientific">Candidatus Taylorbacteria bacterium RIFCSPHIGHO2_02_FULL_44_12</name>
    <dbReference type="NCBI Taxonomy" id="1802308"/>
    <lineage>
        <taxon>Bacteria</taxon>
        <taxon>Candidatus Tayloriibacteriota</taxon>
    </lineage>
</organism>
<dbReference type="Proteomes" id="UP000178413">
    <property type="component" value="Unassembled WGS sequence"/>
</dbReference>
<dbReference type="EMBL" id="MHRM01000002">
    <property type="protein sequence ID" value="OHA24555.1"/>
    <property type="molecule type" value="Genomic_DNA"/>
</dbReference>
<comment type="caution">
    <text evidence="1">The sequence shown here is derived from an EMBL/GenBank/DDBJ whole genome shotgun (WGS) entry which is preliminary data.</text>
</comment>
<name>A0A1G2MKU5_9BACT</name>
<reference evidence="1 2" key="1">
    <citation type="journal article" date="2016" name="Nat. Commun.">
        <title>Thousands of microbial genomes shed light on interconnected biogeochemical processes in an aquifer system.</title>
        <authorList>
            <person name="Anantharaman K."/>
            <person name="Brown C.T."/>
            <person name="Hug L.A."/>
            <person name="Sharon I."/>
            <person name="Castelle C.J."/>
            <person name="Probst A.J."/>
            <person name="Thomas B.C."/>
            <person name="Singh A."/>
            <person name="Wilkins M.J."/>
            <person name="Karaoz U."/>
            <person name="Brodie E.L."/>
            <person name="Williams K.H."/>
            <person name="Hubbard S.S."/>
            <person name="Banfield J.F."/>
        </authorList>
    </citation>
    <scope>NUCLEOTIDE SEQUENCE [LARGE SCALE GENOMIC DNA]</scope>
</reference>
<sequence>MRTLNLVLVGTTPILLHRISRHQLRDQIASNGQTEKTLEQEVYGVMSQDEHGNPAVPVSWLWGAIRTGCSRVTVNGKQPSFFKLQSAINLPNGHLPLRDTDNKCPVWKTYSSIQHASPGSKRSIIVVAPKFGDWRLALQISVNEQYLDDFLLQRILNEAGKVGIGLFHPPKKQFGQFRVSILWGEVAFGRA</sequence>
<evidence type="ECO:0000313" key="2">
    <source>
        <dbReference type="Proteomes" id="UP000178413"/>
    </source>
</evidence>
<protein>
    <submittedName>
        <fullName evidence="1">Uncharacterized protein</fullName>
    </submittedName>
</protein>
<proteinExistence type="predicted"/>
<dbReference type="AlphaFoldDB" id="A0A1G2MKU5"/>
<gene>
    <name evidence="1" type="ORF">A3D50_01785</name>
</gene>
<accession>A0A1G2MKU5</accession>
<evidence type="ECO:0000313" key="1">
    <source>
        <dbReference type="EMBL" id="OHA24555.1"/>
    </source>
</evidence>